<evidence type="ECO:0000313" key="1">
    <source>
        <dbReference type="EMBL" id="KAG8636151.1"/>
    </source>
</evidence>
<protein>
    <submittedName>
        <fullName evidence="1">Uncharacterized protein</fullName>
    </submittedName>
</protein>
<comment type="caution">
    <text evidence="1">The sequence shown here is derived from an EMBL/GenBank/DDBJ whole genome shotgun (WGS) entry which is preliminary data.</text>
</comment>
<dbReference type="EMBL" id="CM004402">
    <property type="protein sequence ID" value="KAG8636151.1"/>
    <property type="molecule type" value="Genomic_DNA"/>
</dbReference>
<organism evidence="1 2">
    <name type="scientific">Manihot esculenta</name>
    <name type="common">Cassava</name>
    <name type="synonym">Jatropha manihot</name>
    <dbReference type="NCBI Taxonomy" id="3983"/>
    <lineage>
        <taxon>Eukaryota</taxon>
        <taxon>Viridiplantae</taxon>
        <taxon>Streptophyta</taxon>
        <taxon>Embryophyta</taxon>
        <taxon>Tracheophyta</taxon>
        <taxon>Spermatophyta</taxon>
        <taxon>Magnoliopsida</taxon>
        <taxon>eudicotyledons</taxon>
        <taxon>Gunneridae</taxon>
        <taxon>Pentapetalae</taxon>
        <taxon>rosids</taxon>
        <taxon>fabids</taxon>
        <taxon>Malpighiales</taxon>
        <taxon>Euphorbiaceae</taxon>
        <taxon>Crotonoideae</taxon>
        <taxon>Manihoteae</taxon>
        <taxon>Manihot</taxon>
    </lineage>
</organism>
<name>A0ACB7G7Z9_MANES</name>
<gene>
    <name evidence="1" type="ORF">MANES_16G104500v8</name>
</gene>
<keyword evidence="2" id="KW-1185">Reference proteome</keyword>
<accession>A0ACB7G7Z9</accession>
<proteinExistence type="predicted"/>
<reference evidence="2" key="1">
    <citation type="journal article" date="2016" name="Nat. Biotechnol.">
        <title>Sequencing wild and cultivated cassava and related species reveals extensive interspecific hybridization and genetic diversity.</title>
        <authorList>
            <person name="Bredeson J.V."/>
            <person name="Lyons J.B."/>
            <person name="Prochnik S.E."/>
            <person name="Wu G.A."/>
            <person name="Ha C.M."/>
            <person name="Edsinger-Gonzales E."/>
            <person name="Grimwood J."/>
            <person name="Schmutz J."/>
            <person name="Rabbi I.Y."/>
            <person name="Egesi C."/>
            <person name="Nauluvula P."/>
            <person name="Lebot V."/>
            <person name="Ndunguru J."/>
            <person name="Mkamilo G."/>
            <person name="Bart R.S."/>
            <person name="Setter T.L."/>
            <person name="Gleadow R.M."/>
            <person name="Kulakow P."/>
            <person name="Ferguson M.E."/>
            <person name="Rounsley S."/>
            <person name="Rokhsar D.S."/>
        </authorList>
    </citation>
    <scope>NUCLEOTIDE SEQUENCE [LARGE SCALE GENOMIC DNA]</scope>
    <source>
        <strain evidence="2">cv. AM560-2</strain>
    </source>
</reference>
<dbReference type="Proteomes" id="UP000091857">
    <property type="component" value="Chromosome 16"/>
</dbReference>
<sequence length="120" mass="14060">MKPGKVTQAAAPELLCSCEGQQSSTNCPQELPKICRFSLLFLFSLRRSQNWVRAAVEPEEEIGLEVEFQRKMAWSRKDVMQTLRTRGFLRQKFYLKMLLKLSEETITKTSLQFMLEMHQK</sequence>
<evidence type="ECO:0000313" key="2">
    <source>
        <dbReference type="Proteomes" id="UP000091857"/>
    </source>
</evidence>